<dbReference type="CDD" id="cd02440">
    <property type="entry name" value="AdoMet_MTases"/>
    <property type="match status" value="1"/>
</dbReference>
<comment type="caution">
    <text evidence="4">The sequence shown here is derived from an EMBL/GenBank/DDBJ whole genome shotgun (WGS) entry which is preliminary data.</text>
</comment>
<dbReference type="EMBL" id="JAWJEJ010000001">
    <property type="protein sequence ID" value="MDV3457754.1"/>
    <property type="molecule type" value="Genomic_DNA"/>
</dbReference>
<dbReference type="InterPro" id="IPR029063">
    <property type="entry name" value="SAM-dependent_MTases_sf"/>
</dbReference>
<name>A0ABU3Y917_9SPHN</name>
<dbReference type="Gene3D" id="3.40.50.150">
    <property type="entry name" value="Vaccinia Virus protein VP39"/>
    <property type="match status" value="1"/>
</dbReference>
<dbReference type="RefSeq" id="WP_317226884.1">
    <property type="nucleotide sequence ID" value="NZ_JAWJEJ010000001.1"/>
</dbReference>
<evidence type="ECO:0000313" key="4">
    <source>
        <dbReference type="EMBL" id="MDV3457754.1"/>
    </source>
</evidence>
<keyword evidence="5" id="KW-1185">Reference proteome</keyword>
<gene>
    <name evidence="4" type="ORF">RZN05_12230</name>
</gene>
<proteinExistence type="predicted"/>
<sequence length="212" mass="22584">MNDVLASYAAAATPEMIAGYDALPPERIYASVRDFLPGDPARIAEIGAGTGRDAAWFAAQGHRVLAVEPVRELREAGMKLHGNDIEWLDDRLPELAGLDAYAPFDLIVLCAVWHHLDTAERARAMPVLASASAPGGRLVLSLRHGPGRHALPTPPEETIALAAAAGFALTHRAEAEAVHAESRAEGVHWTWLVLTRGLGPGEGHAGEIEHRG</sequence>
<organism evidence="4 5">
    <name type="scientific">Sphingomonas agrestis</name>
    <dbReference type="NCBI Taxonomy" id="3080540"/>
    <lineage>
        <taxon>Bacteria</taxon>
        <taxon>Pseudomonadati</taxon>
        <taxon>Pseudomonadota</taxon>
        <taxon>Alphaproteobacteria</taxon>
        <taxon>Sphingomonadales</taxon>
        <taxon>Sphingomonadaceae</taxon>
        <taxon>Sphingomonas</taxon>
    </lineage>
</organism>
<evidence type="ECO:0000256" key="1">
    <source>
        <dbReference type="ARBA" id="ARBA00022603"/>
    </source>
</evidence>
<protein>
    <submittedName>
        <fullName evidence="4">Class I SAM-dependent methyltransferase</fullName>
        <ecNumber evidence="4">2.1.-.-</ecNumber>
    </submittedName>
</protein>
<keyword evidence="2 4" id="KW-0808">Transferase</keyword>
<evidence type="ECO:0000313" key="5">
    <source>
        <dbReference type="Proteomes" id="UP001273531"/>
    </source>
</evidence>
<dbReference type="PANTHER" id="PTHR43464">
    <property type="entry name" value="METHYLTRANSFERASE"/>
    <property type="match status" value="1"/>
</dbReference>
<reference evidence="4 5" key="1">
    <citation type="submission" date="2023-10" db="EMBL/GenBank/DDBJ databases">
        <title>Sphingomonas sp. HF-S4 16S ribosomal RNA gene Genome sequencing and assembly.</title>
        <authorList>
            <person name="Lee H."/>
        </authorList>
    </citation>
    <scope>NUCLEOTIDE SEQUENCE [LARGE SCALE GENOMIC DNA]</scope>
    <source>
        <strain evidence="4 5">HF-S4</strain>
    </source>
</reference>
<evidence type="ECO:0000256" key="2">
    <source>
        <dbReference type="ARBA" id="ARBA00022679"/>
    </source>
</evidence>
<dbReference type="GO" id="GO:0008168">
    <property type="term" value="F:methyltransferase activity"/>
    <property type="evidence" value="ECO:0007669"/>
    <property type="project" value="UniProtKB-KW"/>
</dbReference>
<keyword evidence="1 4" id="KW-0489">Methyltransferase</keyword>
<dbReference type="Proteomes" id="UP001273531">
    <property type="component" value="Unassembled WGS sequence"/>
</dbReference>
<keyword evidence="3" id="KW-0949">S-adenosyl-L-methionine</keyword>
<dbReference type="GO" id="GO:0032259">
    <property type="term" value="P:methylation"/>
    <property type="evidence" value="ECO:0007669"/>
    <property type="project" value="UniProtKB-KW"/>
</dbReference>
<accession>A0ABU3Y917</accession>
<evidence type="ECO:0000256" key="3">
    <source>
        <dbReference type="ARBA" id="ARBA00022691"/>
    </source>
</evidence>
<dbReference type="SUPFAM" id="SSF53335">
    <property type="entry name" value="S-adenosyl-L-methionine-dependent methyltransferases"/>
    <property type="match status" value="1"/>
</dbReference>
<dbReference type="EC" id="2.1.-.-" evidence="4"/>
<dbReference type="PANTHER" id="PTHR43464:SF19">
    <property type="entry name" value="UBIQUINONE BIOSYNTHESIS O-METHYLTRANSFERASE, MITOCHONDRIAL"/>
    <property type="match status" value="1"/>
</dbReference>
<dbReference type="Pfam" id="PF13489">
    <property type="entry name" value="Methyltransf_23"/>
    <property type="match status" value="1"/>
</dbReference>